<dbReference type="GO" id="GO:0010241">
    <property type="term" value="P:ent-kaurene oxidation to kaurenoic acid"/>
    <property type="evidence" value="ECO:0007669"/>
    <property type="project" value="InterPro"/>
</dbReference>
<evidence type="ECO:0000256" key="5">
    <source>
        <dbReference type="ARBA" id="ARBA00022989"/>
    </source>
</evidence>
<dbReference type="InterPro" id="IPR001128">
    <property type="entry name" value="Cyt_P450"/>
</dbReference>
<comment type="caution">
    <text evidence="11">The sequence shown here is derived from an EMBL/GenBank/DDBJ whole genome shotgun (WGS) entry which is preliminary data.</text>
</comment>
<keyword evidence="8 9" id="KW-0479">Metal-binding</keyword>
<evidence type="ECO:0000256" key="7">
    <source>
        <dbReference type="ARBA" id="ARBA00023136"/>
    </source>
</evidence>
<comment type="cofactor">
    <cofactor evidence="8">
        <name>heme</name>
        <dbReference type="ChEBI" id="CHEBI:30413"/>
    </cofactor>
</comment>
<dbReference type="EMBL" id="JAHRHJ020000009">
    <property type="protein sequence ID" value="KAH9300327.1"/>
    <property type="molecule type" value="Genomic_DNA"/>
</dbReference>
<dbReference type="Gene3D" id="1.10.630.10">
    <property type="entry name" value="Cytochrome P450"/>
    <property type="match status" value="1"/>
</dbReference>
<dbReference type="InterPro" id="IPR044225">
    <property type="entry name" value="KO_chloroplastic"/>
</dbReference>
<protein>
    <recommendedName>
        <fullName evidence="14">Cytochrome P450</fullName>
    </recommendedName>
</protein>
<keyword evidence="5 10" id="KW-1133">Transmembrane helix</keyword>
<dbReference type="Proteomes" id="UP000824469">
    <property type="component" value="Unassembled WGS sequence"/>
</dbReference>
<dbReference type="GO" id="GO:0005506">
    <property type="term" value="F:iron ion binding"/>
    <property type="evidence" value="ECO:0007669"/>
    <property type="project" value="InterPro"/>
</dbReference>
<dbReference type="PANTHER" id="PTHR47283:SF1">
    <property type="entry name" value="ENT-KAURENE OXIDASE, CHLOROPLASTIC"/>
    <property type="match status" value="1"/>
</dbReference>
<gene>
    <name evidence="12" type="ORF">KI387_011910</name>
    <name evidence="11" type="ORF">KI387_042816</name>
</gene>
<dbReference type="PROSITE" id="PS00086">
    <property type="entry name" value="CYTOCHROME_P450"/>
    <property type="match status" value="1"/>
</dbReference>
<dbReference type="GO" id="GO:0020037">
    <property type="term" value="F:heme binding"/>
    <property type="evidence" value="ECO:0007669"/>
    <property type="project" value="InterPro"/>
</dbReference>
<keyword evidence="8 9" id="KW-0349">Heme</keyword>
<dbReference type="EMBL" id="JAHRHJ020003307">
    <property type="protein sequence ID" value="KAH9291994.1"/>
    <property type="molecule type" value="Genomic_DNA"/>
</dbReference>
<name>A0AA38C7M9_TAXCH</name>
<dbReference type="InterPro" id="IPR002401">
    <property type="entry name" value="Cyt_P450_E_grp-I"/>
</dbReference>
<keyword evidence="13" id="KW-1185">Reference proteome</keyword>
<dbReference type="GO" id="GO:0009686">
    <property type="term" value="P:gibberellin biosynthetic process"/>
    <property type="evidence" value="ECO:0007669"/>
    <property type="project" value="InterPro"/>
</dbReference>
<keyword evidence="6" id="KW-0876">Taxol biosynthesis</keyword>
<evidence type="ECO:0000256" key="1">
    <source>
        <dbReference type="ARBA" id="ARBA00004167"/>
    </source>
</evidence>
<evidence type="ECO:0000256" key="9">
    <source>
        <dbReference type="RuleBase" id="RU000461"/>
    </source>
</evidence>
<comment type="similarity">
    <text evidence="3 9">Belongs to the cytochrome P450 family.</text>
</comment>
<evidence type="ECO:0008006" key="14">
    <source>
        <dbReference type="Google" id="ProtNLM"/>
    </source>
</evidence>
<dbReference type="GO" id="GO:0052615">
    <property type="term" value="F:ent-kaurene oxidase activity"/>
    <property type="evidence" value="ECO:0007669"/>
    <property type="project" value="InterPro"/>
</dbReference>
<keyword evidence="7 10" id="KW-0472">Membrane</keyword>
<evidence type="ECO:0000256" key="8">
    <source>
        <dbReference type="PIRSR" id="PIRSR602401-1"/>
    </source>
</evidence>
<dbReference type="GO" id="GO:0016709">
    <property type="term" value="F:oxidoreductase activity, acting on paired donors, with incorporation or reduction of molecular oxygen, NAD(P)H as one donor, and incorporation of one atom of oxygen"/>
    <property type="evidence" value="ECO:0007669"/>
    <property type="project" value="TreeGrafter"/>
</dbReference>
<dbReference type="InterPro" id="IPR017972">
    <property type="entry name" value="Cyt_P450_CS"/>
</dbReference>
<keyword evidence="8 9" id="KW-0408">Iron</keyword>
<comment type="subcellular location">
    <subcellularLocation>
        <location evidence="1">Membrane</location>
        <topology evidence="1">Single-pass membrane protein</topology>
    </subcellularLocation>
</comment>
<keyword evidence="9" id="KW-0560">Oxidoreductase</keyword>
<keyword evidence="4 10" id="KW-0812">Transmembrane</keyword>
<dbReference type="PANTHER" id="PTHR47283">
    <property type="entry name" value="ENT-KAURENE OXIDASE, CHLOROPLASTIC"/>
    <property type="match status" value="1"/>
</dbReference>
<comment type="pathway">
    <text evidence="2">Alkaloid biosynthesis; taxol biosynthesis.</text>
</comment>
<dbReference type="GO" id="GO:0042617">
    <property type="term" value="P:paclitaxel biosynthetic process"/>
    <property type="evidence" value="ECO:0007669"/>
    <property type="project" value="UniProtKB-KW"/>
</dbReference>
<evidence type="ECO:0000313" key="11">
    <source>
        <dbReference type="EMBL" id="KAH9291994.1"/>
    </source>
</evidence>
<proteinExistence type="inferred from homology"/>
<dbReference type="AlphaFoldDB" id="A0AA38C7M9"/>
<dbReference type="SUPFAM" id="SSF48264">
    <property type="entry name" value="Cytochrome P450"/>
    <property type="match status" value="1"/>
</dbReference>
<dbReference type="OMA" id="REDDVHK"/>
<feature type="transmembrane region" description="Helical" evidence="10">
    <location>
        <begin position="6"/>
        <end position="30"/>
    </location>
</feature>
<evidence type="ECO:0000256" key="10">
    <source>
        <dbReference type="SAM" id="Phobius"/>
    </source>
</evidence>
<organism evidence="11 13">
    <name type="scientific">Taxus chinensis</name>
    <name type="common">Chinese yew</name>
    <name type="synonym">Taxus wallichiana var. chinensis</name>
    <dbReference type="NCBI Taxonomy" id="29808"/>
    <lineage>
        <taxon>Eukaryota</taxon>
        <taxon>Viridiplantae</taxon>
        <taxon>Streptophyta</taxon>
        <taxon>Embryophyta</taxon>
        <taxon>Tracheophyta</taxon>
        <taxon>Spermatophyta</taxon>
        <taxon>Pinopsida</taxon>
        <taxon>Pinidae</taxon>
        <taxon>Conifers II</taxon>
        <taxon>Cupressales</taxon>
        <taxon>Taxaceae</taxon>
        <taxon>Taxus</taxon>
    </lineage>
</organism>
<dbReference type="InterPro" id="IPR036396">
    <property type="entry name" value="Cyt_P450_sf"/>
</dbReference>
<dbReference type="GO" id="GO:0005783">
    <property type="term" value="C:endoplasmic reticulum"/>
    <property type="evidence" value="ECO:0007669"/>
    <property type="project" value="TreeGrafter"/>
</dbReference>
<reference evidence="11 13" key="1">
    <citation type="journal article" date="2021" name="Nat. Plants">
        <title>The Taxus genome provides insights into paclitaxel biosynthesis.</title>
        <authorList>
            <person name="Xiong X."/>
            <person name="Gou J."/>
            <person name="Liao Q."/>
            <person name="Li Y."/>
            <person name="Zhou Q."/>
            <person name="Bi G."/>
            <person name="Li C."/>
            <person name="Du R."/>
            <person name="Wang X."/>
            <person name="Sun T."/>
            <person name="Guo L."/>
            <person name="Liang H."/>
            <person name="Lu P."/>
            <person name="Wu Y."/>
            <person name="Zhang Z."/>
            <person name="Ro D.K."/>
            <person name="Shang Y."/>
            <person name="Huang S."/>
            <person name="Yan J."/>
        </authorList>
    </citation>
    <scope>NUCLEOTIDE SEQUENCE [LARGE SCALE GENOMIC DNA]</scope>
    <source>
        <strain evidence="11">Ta-2019</strain>
    </source>
</reference>
<keyword evidence="9" id="KW-0503">Monooxygenase</keyword>
<evidence type="ECO:0000313" key="13">
    <source>
        <dbReference type="Proteomes" id="UP000824469"/>
    </source>
</evidence>
<evidence type="ECO:0000313" key="12">
    <source>
        <dbReference type="EMBL" id="KAH9300327.1"/>
    </source>
</evidence>
<dbReference type="GO" id="GO:0009707">
    <property type="term" value="C:chloroplast outer membrane"/>
    <property type="evidence" value="ECO:0007669"/>
    <property type="project" value="TreeGrafter"/>
</dbReference>
<sequence>MQSQYILFAVWTAPFHILMVVAVAVLVIAIKSRSTSKGKKYPPGVGAWTIMRDLVLHKDKVPHRTFYQWAKCYGPVYSVRIGLSSAVLVLNSAKSARQAMTEHHSSITAKKLTTALQVLSLDKTMVALSDYGRDHRLMKKLMVSHLLGTTPQRNNAFLREEMVQKMVASIYHELRESCNDTLNMSNIILDHLFPFALNQVIGRTVEPLYIEELGAKIVSVRDMYDLIIRDPATAALEINWRDFVPFINRWLPNKKLHAMLNRVTRRRSAVVRALIRQERELLSAGKEAKGYLDMLLKEGDIISEEQLETAIWEPVIESTTTSHVAMVWALFELAKHPHSQDRLYKEVEEVCGEKTLQEDDLRKLPYLKAIFYETVRRHSPLPLVPLRVVHEDVEIDGYHVPAGWKILLNIWGANNYEGEWENPEVWKPERQLVFPVEEDIYRTLTFGAGNRLCAGWQQGVTIASLVIGRIVQNFKLEMPAGHEEDYETIVNTGTHKLRPLFAILTPRTTLSHHKSTF</sequence>
<evidence type="ECO:0000256" key="6">
    <source>
        <dbReference type="ARBA" id="ARBA00023059"/>
    </source>
</evidence>
<dbReference type="PRINTS" id="PR00463">
    <property type="entry name" value="EP450I"/>
</dbReference>
<feature type="binding site" description="axial binding residue" evidence="8">
    <location>
        <position position="453"/>
    </location>
    <ligand>
        <name>heme</name>
        <dbReference type="ChEBI" id="CHEBI:30413"/>
    </ligand>
    <ligandPart>
        <name>Fe</name>
        <dbReference type="ChEBI" id="CHEBI:18248"/>
    </ligandPart>
</feature>
<evidence type="ECO:0000256" key="3">
    <source>
        <dbReference type="ARBA" id="ARBA00010617"/>
    </source>
</evidence>
<evidence type="ECO:0000256" key="2">
    <source>
        <dbReference type="ARBA" id="ARBA00005122"/>
    </source>
</evidence>
<evidence type="ECO:0000256" key="4">
    <source>
        <dbReference type="ARBA" id="ARBA00022692"/>
    </source>
</evidence>
<dbReference type="Pfam" id="PF00067">
    <property type="entry name" value="p450"/>
    <property type="match status" value="1"/>
</dbReference>
<accession>A0AA38C7M9</accession>